<keyword evidence="2" id="KW-1185">Reference proteome</keyword>
<name>A0A3S5FF10_9PLAT</name>
<gene>
    <name evidence="1" type="ORF">PXEA_LOCUS22180</name>
</gene>
<dbReference type="OrthoDB" id="8862460at2759"/>
<dbReference type="Proteomes" id="UP000784294">
    <property type="component" value="Unassembled WGS sequence"/>
</dbReference>
<accession>A0A3S5FF10</accession>
<protein>
    <submittedName>
        <fullName evidence="1">Uncharacterized protein</fullName>
    </submittedName>
</protein>
<evidence type="ECO:0000313" key="1">
    <source>
        <dbReference type="EMBL" id="VEL28740.1"/>
    </source>
</evidence>
<sequence length="106" mass="11202">MVCGIPAVGGRTSDPPISTVTSTATKNASGLGPSFLSLLGKRVEILAPSADRAAHLLDVALSQRASIQAVRQEDRLAVGLAHMLVTLSVYRYHNEQDKENGGQYAN</sequence>
<reference evidence="1" key="1">
    <citation type="submission" date="2018-11" db="EMBL/GenBank/DDBJ databases">
        <authorList>
            <consortium name="Pathogen Informatics"/>
        </authorList>
    </citation>
    <scope>NUCLEOTIDE SEQUENCE</scope>
</reference>
<evidence type="ECO:0000313" key="2">
    <source>
        <dbReference type="Proteomes" id="UP000784294"/>
    </source>
</evidence>
<proteinExistence type="predicted"/>
<organism evidence="1 2">
    <name type="scientific">Protopolystoma xenopodis</name>
    <dbReference type="NCBI Taxonomy" id="117903"/>
    <lineage>
        <taxon>Eukaryota</taxon>
        <taxon>Metazoa</taxon>
        <taxon>Spiralia</taxon>
        <taxon>Lophotrochozoa</taxon>
        <taxon>Platyhelminthes</taxon>
        <taxon>Monogenea</taxon>
        <taxon>Polyopisthocotylea</taxon>
        <taxon>Polystomatidea</taxon>
        <taxon>Polystomatidae</taxon>
        <taxon>Protopolystoma</taxon>
    </lineage>
</organism>
<dbReference type="AlphaFoldDB" id="A0A3S5FF10"/>
<dbReference type="EMBL" id="CAAALY010097415">
    <property type="protein sequence ID" value="VEL28740.1"/>
    <property type="molecule type" value="Genomic_DNA"/>
</dbReference>
<comment type="caution">
    <text evidence="1">The sequence shown here is derived from an EMBL/GenBank/DDBJ whole genome shotgun (WGS) entry which is preliminary data.</text>
</comment>